<keyword evidence="10" id="KW-0472">Membrane</keyword>
<dbReference type="InterPro" id="IPR001128">
    <property type="entry name" value="Cyt_P450"/>
</dbReference>
<keyword evidence="6 8" id="KW-0408">Iron</keyword>
<dbReference type="PROSITE" id="PS00086">
    <property type="entry name" value="CYTOCHROME_P450"/>
    <property type="match status" value="1"/>
</dbReference>
<keyword evidence="5 9" id="KW-0560">Oxidoreductase</keyword>
<feature type="transmembrane region" description="Helical" evidence="10">
    <location>
        <begin position="20"/>
        <end position="42"/>
    </location>
</feature>
<comment type="similarity">
    <text evidence="3 9">Belongs to the cytochrome P450 family.</text>
</comment>
<name>A0A4S4M127_9AGAM</name>
<dbReference type="AlphaFoldDB" id="A0A4S4M127"/>
<feature type="binding site" description="axial binding residue" evidence="8">
    <location>
        <position position="520"/>
    </location>
    <ligand>
        <name>heme</name>
        <dbReference type="ChEBI" id="CHEBI:30413"/>
    </ligand>
    <ligandPart>
        <name>Fe</name>
        <dbReference type="ChEBI" id="CHEBI:18248"/>
    </ligandPart>
</feature>
<dbReference type="PRINTS" id="PR00385">
    <property type="entry name" value="P450"/>
</dbReference>
<dbReference type="InterPro" id="IPR017972">
    <property type="entry name" value="Cyt_P450_CS"/>
</dbReference>
<evidence type="ECO:0000256" key="9">
    <source>
        <dbReference type="RuleBase" id="RU000461"/>
    </source>
</evidence>
<accession>A0A4S4M127</accession>
<evidence type="ECO:0000256" key="2">
    <source>
        <dbReference type="ARBA" id="ARBA00005179"/>
    </source>
</evidence>
<dbReference type="GO" id="GO:0004497">
    <property type="term" value="F:monooxygenase activity"/>
    <property type="evidence" value="ECO:0007669"/>
    <property type="project" value="UniProtKB-KW"/>
</dbReference>
<keyword evidence="10" id="KW-0812">Transmembrane</keyword>
<dbReference type="Pfam" id="PF00067">
    <property type="entry name" value="p450"/>
    <property type="match status" value="1"/>
</dbReference>
<evidence type="ECO:0000256" key="6">
    <source>
        <dbReference type="ARBA" id="ARBA00023004"/>
    </source>
</evidence>
<keyword evidence="8 9" id="KW-0349">Heme</keyword>
<dbReference type="InterPro" id="IPR002401">
    <property type="entry name" value="Cyt_P450_E_grp-I"/>
</dbReference>
<evidence type="ECO:0000313" key="11">
    <source>
        <dbReference type="EMBL" id="THH16440.1"/>
    </source>
</evidence>
<dbReference type="CDD" id="cd11061">
    <property type="entry name" value="CYP67-like"/>
    <property type="match status" value="1"/>
</dbReference>
<dbReference type="GO" id="GO:0020037">
    <property type="term" value="F:heme binding"/>
    <property type="evidence" value="ECO:0007669"/>
    <property type="project" value="InterPro"/>
</dbReference>
<comment type="caution">
    <text evidence="11">The sequence shown here is derived from an EMBL/GenBank/DDBJ whole genome shotgun (WGS) entry which is preliminary data.</text>
</comment>
<dbReference type="PANTHER" id="PTHR24305:SF187">
    <property type="entry name" value="P450, PUTATIVE (EUROFUNG)-RELATED"/>
    <property type="match status" value="1"/>
</dbReference>
<dbReference type="OrthoDB" id="6692864at2759"/>
<feature type="transmembrane region" description="Helical" evidence="10">
    <location>
        <begin position="74"/>
        <end position="97"/>
    </location>
</feature>
<dbReference type="PANTHER" id="PTHR24305">
    <property type="entry name" value="CYTOCHROME P450"/>
    <property type="match status" value="1"/>
</dbReference>
<keyword evidence="10" id="KW-1133">Transmembrane helix</keyword>
<dbReference type="Proteomes" id="UP000310158">
    <property type="component" value="Unassembled WGS sequence"/>
</dbReference>
<feature type="transmembrane region" description="Helical" evidence="10">
    <location>
        <begin position="49"/>
        <end position="68"/>
    </location>
</feature>
<dbReference type="InterPro" id="IPR050121">
    <property type="entry name" value="Cytochrome_P450_monoxygenase"/>
</dbReference>
<dbReference type="SUPFAM" id="SSF48264">
    <property type="entry name" value="Cytochrome P450"/>
    <property type="match status" value="1"/>
</dbReference>
<evidence type="ECO:0008006" key="13">
    <source>
        <dbReference type="Google" id="ProtNLM"/>
    </source>
</evidence>
<dbReference type="EMBL" id="SGPL01000157">
    <property type="protein sequence ID" value="THH16440.1"/>
    <property type="molecule type" value="Genomic_DNA"/>
</dbReference>
<dbReference type="PRINTS" id="PR00463">
    <property type="entry name" value="EP450I"/>
</dbReference>
<evidence type="ECO:0000256" key="5">
    <source>
        <dbReference type="ARBA" id="ARBA00023002"/>
    </source>
</evidence>
<keyword evidence="4 8" id="KW-0479">Metal-binding</keyword>
<evidence type="ECO:0000256" key="7">
    <source>
        <dbReference type="ARBA" id="ARBA00023033"/>
    </source>
</evidence>
<keyword evidence="12" id="KW-1185">Reference proteome</keyword>
<proteinExistence type="inferred from homology"/>
<feature type="transmembrane region" description="Helical" evidence="10">
    <location>
        <begin position="359"/>
        <end position="382"/>
    </location>
</feature>
<keyword evidence="7 9" id="KW-0503">Monooxygenase</keyword>
<evidence type="ECO:0000256" key="4">
    <source>
        <dbReference type="ARBA" id="ARBA00022723"/>
    </source>
</evidence>
<dbReference type="GO" id="GO:0016705">
    <property type="term" value="F:oxidoreductase activity, acting on paired donors, with incorporation or reduction of molecular oxygen"/>
    <property type="evidence" value="ECO:0007669"/>
    <property type="project" value="InterPro"/>
</dbReference>
<evidence type="ECO:0000313" key="12">
    <source>
        <dbReference type="Proteomes" id="UP000310158"/>
    </source>
</evidence>
<evidence type="ECO:0000256" key="3">
    <source>
        <dbReference type="ARBA" id="ARBA00010617"/>
    </source>
</evidence>
<comment type="pathway">
    <text evidence="2">Secondary metabolite biosynthesis.</text>
</comment>
<dbReference type="InterPro" id="IPR036396">
    <property type="entry name" value="Cyt_P450_sf"/>
</dbReference>
<comment type="cofactor">
    <cofactor evidence="1 8">
        <name>heme</name>
        <dbReference type="ChEBI" id="CHEBI:30413"/>
    </cofactor>
</comment>
<gene>
    <name evidence="11" type="ORF">EW146_g4196</name>
</gene>
<evidence type="ECO:0000256" key="10">
    <source>
        <dbReference type="SAM" id="Phobius"/>
    </source>
</evidence>
<dbReference type="Gene3D" id="1.10.630.10">
    <property type="entry name" value="Cytochrome P450"/>
    <property type="match status" value="1"/>
</dbReference>
<protein>
    <recommendedName>
        <fullName evidence="13">Cytochrome P450</fullName>
    </recommendedName>
</protein>
<reference evidence="11 12" key="1">
    <citation type="submission" date="2019-02" db="EMBL/GenBank/DDBJ databases">
        <title>Genome sequencing of the rare red list fungi Bondarzewia mesenterica.</title>
        <authorList>
            <person name="Buettner E."/>
            <person name="Kellner H."/>
        </authorList>
    </citation>
    <scope>NUCLEOTIDE SEQUENCE [LARGE SCALE GENOMIC DNA]</scope>
    <source>
        <strain evidence="11 12">DSM 108281</strain>
    </source>
</reference>
<evidence type="ECO:0000256" key="8">
    <source>
        <dbReference type="PIRSR" id="PIRSR602401-1"/>
    </source>
</evidence>
<evidence type="ECO:0000256" key="1">
    <source>
        <dbReference type="ARBA" id="ARBA00001971"/>
    </source>
</evidence>
<sequence>MVELFTFTAYFTRSLAASMAGRTMADAVMAIQAASILSYLIFKHYEPQGLLSLTILLGLIPAILTLVIRPLFATISKSIFCAFTSYYSLILLYTVIYRLSPLHPLAKYDGPVLGKVSKWWSSYICAGGKQHLYYKALHERYGDIVRVGPNELSLRDVAAIQSVLGPSGFPKGPSWDNRSQPPSLIAERDPLLHAHRRKPWNRGFTSVALKEYEIIIAKRCRQLLDCFGERIRKSEDGRMTLDLSAWISYFTTDFMGDMAFGGGFELMADGGDIKGIWCLFESGLKGAAVLGHTSWSLKFLSRLPWRQSQNINQMRKFARTNVTKRLQVGASRKDLFYHLNDEEGSQTTRPARAMLASEGILAIIAGSDTTATVLTALFYYLLKEPLIYARLQAEIDSVFPPGEDPVDALKLASMKYLNACINEAMRLQPAVPSGSQRSIARGAGIKIVGGHIIPEETQLFVHTYSMQRDPRYFSPAPDSFLPERWISRSVTDDSPDEIDRRTYVHNTAAFFPFSYGPTICAGKNLALLEMRMVVCWLLQRIKFEPKEGFRLEEWEEGLEDFFVMKKGSLWVSVSSRK</sequence>
<dbReference type="GO" id="GO:0005506">
    <property type="term" value="F:iron ion binding"/>
    <property type="evidence" value="ECO:0007669"/>
    <property type="project" value="InterPro"/>
</dbReference>
<organism evidence="11 12">
    <name type="scientific">Bondarzewia mesenterica</name>
    <dbReference type="NCBI Taxonomy" id="1095465"/>
    <lineage>
        <taxon>Eukaryota</taxon>
        <taxon>Fungi</taxon>
        <taxon>Dikarya</taxon>
        <taxon>Basidiomycota</taxon>
        <taxon>Agaricomycotina</taxon>
        <taxon>Agaricomycetes</taxon>
        <taxon>Russulales</taxon>
        <taxon>Bondarzewiaceae</taxon>
        <taxon>Bondarzewia</taxon>
    </lineage>
</organism>